<gene>
    <name evidence="2" type="ORF">D1781_15535</name>
</gene>
<feature type="transmembrane region" description="Helical" evidence="1">
    <location>
        <begin position="127"/>
        <end position="150"/>
    </location>
</feature>
<name>A0A3A1TYX3_9MICO</name>
<feature type="transmembrane region" description="Helical" evidence="1">
    <location>
        <begin position="157"/>
        <end position="175"/>
    </location>
</feature>
<keyword evidence="1" id="KW-1133">Transmembrane helix</keyword>
<accession>A0A3A1TYX3</accession>
<dbReference type="AlphaFoldDB" id="A0A3A1TYX3"/>
<proteinExistence type="predicted"/>
<keyword evidence="1" id="KW-0812">Transmembrane</keyword>
<evidence type="ECO:0000256" key="1">
    <source>
        <dbReference type="SAM" id="Phobius"/>
    </source>
</evidence>
<feature type="transmembrane region" description="Helical" evidence="1">
    <location>
        <begin position="356"/>
        <end position="376"/>
    </location>
</feature>
<feature type="transmembrane region" description="Helical" evidence="1">
    <location>
        <begin position="20"/>
        <end position="42"/>
    </location>
</feature>
<evidence type="ECO:0000313" key="2">
    <source>
        <dbReference type="EMBL" id="RIX28798.1"/>
    </source>
</evidence>
<sequence>MTVESTSAERALGVRVTRLVALLAVQVFPLVALALVYPLVAVQLHEMRIGGQSVASVMVTAATLAPLLAQTVSAPVYRLIDGIERADRWRVGAQSLRAIPRALVIGAPIALLTSLLIAYGLAWSPEATAALVGVVELHLLLSALLVASYATGGKASLLVTWSSYAAALLIMPTLVWAPATAAIVAQATILVVAAVQVRPQRIGRVPAGVLSAAVTRGVADVLPLWCIPLAVLAADPARFLAGPVFAGMLPAIVSYHVFFETSAEPMWRRIDRLRRSMGVMPYEALERDLREMREHAGRGLLRVTIVEALLAGVTVLIVGAAKWDGVPLFLGVLAVSGIGVVMLAQVYTYGMLRPGVPVAVSGLVLLPMIVITEVVHVTPAEMLLTIGATYAVVAVATGFLNRQAWRLPEYSLFWRSALSA</sequence>
<evidence type="ECO:0000313" key="3">
    <source>
        <dbReference type="Proteomes" id="UP000265742"/>
    </source>
</evidence>
<feature type="transmembrane region" description="Helical" evidence="1">
    <location>
        <begin position="239"/>
        <end position="259"/>
    </location>
</feature>
<dbReference type="Proteomes" id="UP000265742">
    <property type="component" value="Unassembled WGS sequence"/>
</dbReference>
<comment type="caution">
    <text evidence="2">The sequence shown here is derived from an EMBL/GenBank/DDBJ whole genome shotgun (WGS) entry which is preliminary data.</text>
</comment>
<evidence type="ECO:0008006" key="4">
    <source>
        <dbReference type="Google" id="ProtNLM"/>
    </source>
</evidence>
<feature type="transmembrane region" description="Helical" evidence="1">
    <location>
        <begin position="54"/>
        <end position="77"/>
    </location>
</feature>
<feature type="transmembrane region" description="Helical" evidence="1">
    <location>
        <begin position="299"/>
        <end position="320"/>
    </location>
</feature>
<keyword evidence="3" id="KW-1185">Reference proteome</keyword>
<protein>
    <recommendedName>
        <fullName evidence="4">Polysaccharide biosynthesis protein</fullName>
    </recommendedName>
</protein>
<organism evidence="2 3">
    <name type="scientific">Amnibacterium setariae</name>
    <dbReference type="NCBI Taxonomy" id="2306585"/>
    <lineage>
        <taxon>Bacteria</taxon>
        <taxon>Bacillati</taxon>
        <taxon>Actinomycetota</taxon>
        <taxon>Actinomycetes</taxon>
        <taxon>Micrococcales</taxon>
        <taxon>Microbacteriaceae</taxon>
        <taxon>Amnibacterium</taxon>
    </lineage>
</organism>
<keyword evidence="1" id="KW-0472">Membrane</keyword>
<dbReference type="EMBL" id="QXTG01000002">
    <property type="protein sequence ID" value="RIX28798.1"/>
    <property type="molecule type" value="Genomic_DNA"/>
</dbReference>
<reference evidence="3" key="1">
    <citation type="submission" date="2018-09" db="EMBL/GenBank/DDBJ databases">
        <authorList>
            <person name="Kim I."/>
        </authorList>
    </citation>
    <scope>NUCLEOTIDE SEQUENCE [LARGE SCALE GENOMIC DNA]</scope>
    <source>
        <strain evidence="3">DD4a</strain>
    </source>
</reference>
<feature type="transmembrane region" description="Helical" evidence="1">
    <location>
        <begin position="326"/>
        <end position="344"/>
    </location>
</feature>
<feature type="transmembrane region" description="Helical" evidence="1">
    <location>
        <begin position="98"/>
        <end position="121"/>
    </location>
</feature>
<feature type="transmembrane region" description="Helical" evidence="1">
    <location>
        <begin position="382"/>
        <end position="400"/>
    </location>
</feature>